<organism evidence="1 2">
    <name type="scientific">Salix koriyanagi</name>
    <dbReference type="NCBI Taxonomy" id="2511006"/>
    <lineage>
        <taxon>Eukaryota</taxon>
        <taxon>Viridiplantae</taxon>
        <taxon>Streptophyta</taxon>
        <taxon>Embryophyta</taxon>
        <taxon>Tracheophyta</taxon>
        <taxon>Spermatophyta</taxon>
        <taxon>Magnoliopsida</taxon>
        <taxon>eudicotyledons</taxon>
        <taxon>Gunneridae</taxon>
        <taxon>Pentapetalae</taxon>
        <taxon>rosids</taxon>
        <taxon>fabids</taxon>
        <taxon>Malpighiales</taxon>
        <taxon>Salicaceae</taxon>
        <taxon>Saliceae</taxon>
        <taxon>Salix</taxon>
    </lineage>
</organism>
<reference evidence="1" key="2">
    <citation type="journal article" date="2023" name="Int. J. Mol. Sci.">
        <title>De Novo Assembly and Annotation of 11 Diverse Shrub Willow (Salix) Genomes Reveals Novel Gene Organization in Sex-Linked Regions.</title>
        <authorList>
            <person name="Hyden B."/>
            <person name="Feng K."/>
            <person name="Yates T.B."/>
            <person name="Jawdy S."/>
            <person name="Cereghino C."/>
            <person name="Smart L.B."/>
            <person name="Muchero W."/>
        </authorList>
    </citation>
    <scope>NUCLEOTIDE SEQUENCE</scope>
    <source>
        <tissue evidence="1">Shoot tip</tissue>
    </source>
</reference>
<sequence>MGMSKQVLKQRRGILGMNYEKIVKHKERYKDITVCFVKNQSIHKPLNKTGRSVHVHASFRYNTFTSIFAGVEYPAVAREQQSAEYIHSSIAKQSKMQKLHKFTGFPNLYYPFLVKFKVSPSSSAEIPFTEGRGDVGISMEKVKNKIPEEHWPS</sequence>
<gene>
    <name evidence="1" type="ORF">OIU74_001958</name>
</gene>
<accession>A0A9Q0X317</accession>
<keyword evidence="2" id="KW-1185">Reference proteome</keyword>
<dbReference type="EMBL" id="JAPFFM010000001">
    <property type="protein sequence ID" value="KAJ6778066.1"/>
    <property type="molecule type" value="Genomic_DNA"/>
</dbReference>
<evidence type="ECO:0000313" key="2">
    <source>
        <dbReference type="Proteomes" id="UP001151752"/>
    </source>
</evidence>
<name>A0A9Q0X317_9ROSI</name>
<comment type="caution">
    <text evidence="1">The sequence shown here is derived from an EMBL/GenBank/DDBJ whole genome shotgun (WGS) entry which is preliminary data.</text>
</comment>
<evidence type="ECO:0000313" key="1">
    <source>
        <dbReference type="EMBL" id="KAJ6778066.1"/>
    </source>
</evidence>
<protein>
    <submittedName>
        <fullName evidence="1">Uncharacterized protein</fullName>
    </submittedName>
</protein>
<reference evidence="1" key="1">
    <citation type="submission" date="2022-11" db="EMBL/GenBank/DDBJ databases">
        <authorList>
            <person name="Hyden B.L."/>
            <person name="Feng K."/>
            <person name="Yates T."/>
            <person name="Jawdy S."/>
            <person name="Smart L.B."/>
            <person name="Muchero W."/>
        </authorList>
    </citation>
    <scope>NUCLEOTIDE SEQUENCE</scope>
    <source>
        <tissue evidence="1">Shoot tip</tissue>
    </source>
</reference>
<proteinExistence type="predicted"/>
<dbReference type="Proteomes" id="UP001151752">
    <property type="component" value="Chromosome 16"/>
</dbReference>
<dbReference type="AlphaFoldDB" id="A0A9Q0X317"/>